<keyword evidence="6" id="KW-0408">Iron</keyword>
<dbReference type="InterPro" id="IPR023170">
    <property type="entry name" value="HhH_base_excis_C"/>
</dbReference>
<evidence type="ECO:0000256" key="8">
    <source>
        <dbReference type="ARBA" id="ARBA00023204"/>
    </source>
</evidence>
<sequence length="265" mass="29108">MTSTRNSRASSRRAPSGLSTRTVRQPRKPEASPAPGVVAEPPPREDKAPFDIDEVLGRIREEVRRYADAAMFALAANGHDSLFEQLIACILSIRTRDEVSLPVSLALLGCASTPDAMARLTPDEIDEVISPVTFHEPKARQIHAIAVRTRDEFNGTLPCDAEVLQSFKGVGPKCAHLALGIACGHEAISVDIHVHRVTNRWGYVHARSPEATLKALEAQLPRAYWVEINRLLVPFGKHVCTGTRPKCSTCPVLKYCRQVGVTDHR</sequence>
<reference evidence="13 14" key="1">
    <citation type="submission" date="2021-02" db="EMBL/GenBank/DDBJ databases">
        <title>De Novo genome assembly of isolated myxobacteria.</title>
        <authorList>
            <person name="Stevens D.C."/>
        </authorList>
    </citation>
    <scope>NUCLEOTIDE SEQUENCE [LARGE SCALE GENOMIC DNA]</scope>
    <source>
        <strain evidence="14">SCPEA02</strain>
    </source>
</reference>
<evidence type="ECO:0000313" key="14">
    <source>
        <dbReference type="Proteomes" id="UP000662747"/>
    </source>
</evidence>
<dbReference type="InterPro" id="IPR011257">
    <property type="entry name" value="DNA_glycosylase"/>
</dbReference>
<keyword evidence="5" id="KW-0378">Hydrolase</keyword>
<dbReference type="PROSITE" id="PS00764">
    <property type="entry name" value="ENDONUCLEASE_III_1"/>
    <property type="match status" value="1"/>
</dbReference>
<comment type="similarity">
    <text evidence="2">Belongs to the Nth/MutY family.</text>
</comment>
<feature type="region of interest" description="Disordered" evidence="11">
    <location>
        <begin position="1"/>
        <end position="50"/>
    </location>
</feature>
<dbReference type="SUPFAM" id="SSF48150">
    <property type="entry name" value="DNA-glycosylase"/>
    <property type="match status" value="1"/>
</dbReference>
<feature type="compositionally biased region" description="Low complexity" evidence="11">
    <location>
        <begin position="1"/>
        <end position="14"/>
    </location>
</feature>
<gene>
    <name evidence="13" type="ORF">JY651_49210</name>
</gene>
<keyword evidence="14" id="KW-1185">Reference proteome</keyword>
<evidence type="ECO:0000256" key="6">
    <source>
        <dbReference type="ARBA" id="ARBA00023004"/>
    </source>
</evidence>
<evidence type="ECO:0000256" key="4">
    <source>
        <dbReference type="ARBA" id="ARBA00022763"/>
    </source>
</evidence>
<keyword evidence="4" id="KW-0227">DNA damage</keyword>
<dbReference type="SMART" id="SM00478">
    <property type="entry name" value="ENDO3c"/>
    <property type="match status" value="1"/>
</dbReference>
<comment type="cofactor">
    <cofactor evidence="1">
        <name>[4Fe-4S] cluster</name>
        <dbReference type="ChEBI" id="CHEBI:49883"/>
    </cofactor>
</comment>
<keyword evidence="8" id="KW-0234">DNA repair</keyword>
<evidence type="ECO:0000256" key="5">
    <source>
        <dbReference type="ARBA" id="ARBA00022801"/>
    </source>
</evidence>
<dbReference type="InterPro" id="IPR004035">
    <property type="entry name" value="Endouclease-III_FeS-bd_BS"/>
</dbReference>
<dbReference type="Gene3D" id="1.10.1670.10">
    <property type="entry name" value="Helix-hairpin-Helix base-excision DNA repair enzymes (C-terminal)"/>
    <property type="match status" value="1"/>
</dbReference>
<evidence type="ECO:0000256" key="10">
    <source>
        <dbReference type="ARBA" id="ARBA00023295"/>
    </source>
</evidence>
<evidence type="ECO:0000256" key="1">
    <source>
        <dbReference type="ARBA" id="ARBA00001966"/>
    </source>
</evidence>
<keyword evidence="10" id="KW-0326">Glycosidase</keyword>
<dbReference type="Pfam" id="PF00730">
    <property type="entry name" value="HhH-GPD"/>
    <property type="match status" value="1"/>
</dbReference>
<dbReference type="Gene3D" id="1.10.340.30">
    <property type="entry name" value="Hypothetical protein, domain 2"/>
    <property type="match status" value="1"/>
</dbReference>
<evidence type="ECO:0000256" key="9">
    <source>
        <dbReference type="ARBA" id="ARBA00023239"/>
    </source>
</evidence>
<dbReference type="InterPro" id="IPR003265">
    <property type="entry name" value="HhH-GPD_domain"/>
</dbReference>
<feature type="domain" description="HhH-GPD" evidence="12">
    <location>
        <begin position="91"/>
        <end position="238"/>
    </location>
</feature>
<keyword evidence="7" id="KW-0411">Iron-sulfur</keyword>
<keyword evidence="13" id="KW-0255">Endonuclease</keyword>
<keyword evidence="3" id="KW-0479">Metal-binding</keyword>
<keyword evidence="9" id="KW-0456">Lyase</keyword>
<evidence type="ECO:0000256" key="7">
    <source>
        <dbReference type="ARBA" id="ARBA00023014"/>
    </source>
</evidence>
<keyword evidence="13" id="KW-0540">Nuclease</keyword>
<dbReference type="EMBL" id="CP071090">
    <property type="protein sequence ID" value="QSQ22989.1"/>
    <property type="molecule type" value="Genomic_DNA"/>
</dbReference>
<evidence type="ECO:0000259" key="12">
    <source>
        <dbReference type="SMART" id="SM00478"/>
    </source>
</evidence>
<dbReference type="CDD" id="cd00056">
    <property type="entry name" value="ENDO3c"/>
    <property type="match status" value="1"/>
</dbReference>
<dbReference type="GO" id="GO:0004519">
    <property type="term" value="F:endonuclease activity"/>
    <property type="evidence" value="ECO:0007669"/>
    <property type="project" value="UniProtKB-KW"/>
</dbReference>
<dbReference type="Proteomes" id="UP000662747">
    <property type="component" value="Chromosome"/>
</dbReference>
<name>A0ABX7NX81_9BACT</name>
<protein>
    <submittedName>
        <fullName evidence="13">Endonuclease III</fullName>
    </submittedName>
</protein>
<evidence type="ECO:0000256" key="11">
    <source>
        <dbReference type="SAM" id="MobiDB-lite"/>
    </source>
</evidence>
<proteinExistence type="inferred from homology"/>
<dbReference type="PANTHER" id="PTHR43286:SF1">
    <property type="entry name" value="ENDONUCLEASE III-LIKE PROTEIN 1"/>
    <property type="match status" value="1"/>
</dbReference>
<evidence type="ECO:0000256" key="3">
    <source>
        <dbReference type="ARBA" id="ARBA00022723"/>
    </source>
</evidence>
<dbReference type="PANTHER" id="PTHR43286">
    <property type="entry name" value="ENDONUCLEASE III-LIKE PROTEIN 1"/>
    <property type="match status" value="1"/>
</dbReference>
<evidence type="ECO:0000313" key="13">
    <source>
        <dbReference type="EMBL" id="QSQ22989.1"/>
    </source>
</evidence>
<evidence type="ECO:0000256" key="2">
    <source>
        <dbReference type="ARBA" id="ARBA00008343"/>
    </source>
</evidence>
<organism evidence="13 14">
    <name type="scientific">Pyxidicoccus parkwayensis</name>
    <dbReference type="NCBI Taxonomy" id="2813578"/>
    <lineage>
        <taxon>Bacteria</taxon>
        <taxon>Pseudomonadati</taxon>
        <taxon>Myxococcota</taxon>
        <taxon>Myxococcia</taxon>
        <taxon>Myxococcales</taxon>
        <taxon>Cystobacterineae</taxon>
        <taxon>Myxococcaceae</taxon>
        <taxon>Pyxidicoccus</taxon>
    </lineage>
</organism>
<accession>A0ABX7NX81</accession>